<sequence length="131" mass="15491">MSFGKYIYLGPYVVCQRPATMGQDDYMAMKREFHDDKDRLICMRRDTRNDDRVATRHVWTSNRRDAEPSGRSWHLPWNDATVAAYDAADVQTDTAIFNSFYKVELHMLRKFYGTDNVAVRWGLLHFWMGDE</sequence>
<keyword evidence="2" id="KW-1185">Reference proteome</keyword>
<gene>
    <name evidence="1" type="ORF">FRUB_10300</name>
</gene>
<protein>
    <submittedName>
        <fullName evidence="1">Uncharacterized protein</fullName>
    </submittedName>
</protein>
<name>A0A225DB16_9BACT</name>
<dbReference type="RefSeq" id="WP_088260636.1">
    <property type="nucleotide sequence ID" value="NZ_NIDE01000020.1"/>
</dbReference>
<comment type="caution">
    <text evidence="1">The sequence shown here is derived from an EMBL/GenBank/DDBJ whole genome shotgun (WGS) entry which is preliminary data.</text>
</comment>
<accession>A0A225DB16</accession>
<evidence type="ECO:0000313" key="1">
    <source>
        <dbReference type="EMBL" id="OWK34329.1"/>
    </source>
</evidence>
<dbReference type="EMBL" id="NIDE01000020">
    <property type="protein sequence ID" value="OWK34329.1"/>
    <property type="molecule type" value="Genomic_DNA"/>
</dbReference>
<dbReference type="AlphaFoldDB" id="A0A225DB16"/>
<dbReference type="Proteomes" id="UP000214646">
    <property type="component" value="Unassembled WGS sequence"/>
</dbReference>
<organism evidence="1 2">
    <name type="scientific">Fimbriiglobus ruber</name>
    <dbReference type="NCBI Taxonomy" id="1908690"/>
    <lineage>
        <taxon>Bacteria</taxon>
        <taxon>Pseudomonadati</taxon>
        <taxon>Planctomycetota</taxon>
        <taxon>Planctomycetia</taxon>
        <taxon>Gemmatales</taxon>
        <taxon>Gemmataceae</taxon>
        <taxon>Fimbriiglobus</taxon>
    </lineage>
</organism>
<reference evidence="2" key="1">
    <citation type="submission" date="2017-06" db="EMBL/GenBank/DDBJ databases">
        <title>Genome analysis of Fimbriiglobus ruber SP5, the first member of the order Planctomycetales with confirmed chitinolytic capability.</title>
        <authorList>
            <person name="Ravin N.V."/>
            <person name="Rakitin A.L."/>
            <person name="Ivanova A.A."/>
            <person name="Beletsky A.V."/>
            <person name="Kulichevskaya I.S."/>
            <person name="Mardanov A.V."/>
            <person name="Dedysh S.N."/>
        </authorList>
    </citation>
    <scope>NUCLEOTIDE SEQUENCE [LARGE SCALE GENOMIC DNA]</scope>
    <source>
        <strain evidence="2">SP5</strain>
    </source>
</reference>
<proteinExistence type="predicted"/>
<evidence type="ECO:0000313" key="2">
    <source>
        <dbReference type="Proteomes" id="UP000214646"/>
    </source>
</evidence>